<gene>
    <name evidence="6" type="primary">hydF</name>
    <name evidence="6" type="ORF">GBZ86_05740</name>
</gene>
<dbReference type="AlphaFoldDB" id="A0A6I1MJY7"/>
<keyword evidence="7" id="KW-1185">Reference proteome</keyword>
<evidence type="ECO:0000313" key="7">
    <source>
        <dbReference type="Proteomes" id="UP000430345"/>
    </source>
</evidence>
<dbReference type="Proteomes" id="UP000430345">
    <property type="component" value="Unassembled WGS sequence"/>
</dbReference>
<dbReference type="InterPro" id="IPR023873">
    <property type="entry name" value="FeFe-hyd_GTPase_HydF"/>
</dbReference>
<dbReference type="GO" id="GO:0030488">
    <property type="term" value="P:tRNA methylation"/>
    <property type="evidence" value="ECO:0007669"/>
    <property type="project" value="TreeGrafter"/>
</dbReference>
<evidence type="ECO:0000313" key="6">
    <source>
        <dbReference type="EMBL" id="MPQ43264.1"/>
    </source>
</evidence>
<dbReference type="GO" id="GO:0005737">
    <property type="term" value="C:cytoplasm"/>
    <property type="evidence" value="ECO:0007669"/>
    <property type="project" value="TreeGrafter"/>
</dbReference>
<reference evidence="6 7" key="1">
    <citation type="submission" date="2019-10" db="EMBL/GenBank/DDBJ databases">
        <title>The Genome Sequence of Clostridium tarantellae Isolated from Fish Brain.</title>
        <authorList>
            <person name="Bano L."/>
            <person name="Kiel M."/>
            <person name="Sales G."/>
            <person name="Doxey A.C."/>
            <person name="Mansfield M.J."/>
            <person name="Schiavone M."/>
            <person name="Rossetto O."/>
            <person name="Pirazzini M."/>
            <person name="Dobrindt U."/>
            <person name="Montecucco C."/>
        </authorList>
    </citation>
    <scope>NUCLEOTIDE SEQUENCE [LARGE SCALE GENOMIC DNA]</scope>
    <source>
        <strain evidence="6 7">DSM 3997</strain>
    </source>
</reference>
<keyword evidence="2" id="KW-0342">GTP-binding</keyword>
<protein>
    <submittedName>
        <fullName evidence="6">[FeFe] hydrogenase H-cluster maturation GTPase HydF</fullName>
    </submittedName>
</protein>
<dbReference type="CDD" id="cd00880">
    <property type="entry name" value="Era_like"/>
    <property type="match status" value="1"/>
</dbReference>
<feature type="domain" description="Hydrogen maturase F tetramerization" evidence="5">
    <location>
        <begin position="299"/>
        <end position="414"/>
    </location>
</feature>
<dbReference type="GO" id="GO:0002098">
    <property type="term" value="P:tRNA wobble uridine modification"/>
    <property type="evidence" value="ECO:0007669"/>
    <property type="project" value="TreeGrafter"/>
</dbReference>
<dbReference type="PANTHER" id="PTHR42714:SF6">
    <property type="entry name" value="TRANSLATION INITIATION FACTOR IF-2"/>
    <property type="match status" value="1"/>
</dbReference>
<sequence length="416" mass="45782">MNETPRGNRLHIALFGNTNVGKSSIINALTGQNISLVSSLKGTTTDPVYKAMELLPIGPVVFIDTAGIDDEGEIGKLRIDKTKEVIAKTDVALLIFSYEDFIIDKKLSTTSCELLYGKDLLKSLVNGNKPVVGVLNKCDLKSVDNLFIKSPQEIAKLLSKKLNIPFVTVSTTTNNGIYQLKEELIKISPKNLNNCELIGDKLFTGAKILLITPQDIQAPKGRLILPQVQTLRDILDNGGIPIMCTLDNLDTSLELLNGKPDLVITDSQIFNIVNLKLPKDIPLTSFSILMAKNKGDLIEFYKGAKEIKNLKRGDKILIAEACTHHKLKGDIAGEKLPSWLSKICPGIIIENYSGKDFPTNLSEFKLVIHCGACMFNRAEVMSRLNFCKDSNVYITNFGLAIAEINGILDRVMKPLL</sequence>
<dbReference type="Gene3D" id="3.40.50.300">
    <property type="entry name" value="P-loop containing nucleotide triphosphate hydrolases"/>
    <property type="match status" value="1"/>
</dbReference>
<evidence type="ECO:0000259" key="3">
    <source>
        <dbReference type="Pfam" id="PF01926"/>
    </source>
</evidence>
<dbReference type="Gene3D" id="3.40.50.11410">
    <property type="match status" value="1"/>
</dbReference>
<organism evidence="6 7">
    <name type="scientific">Clostridium tarantellae</name>
    <dbReference type="NCBI Taxonomy" id="39493"/>
    <lineage>
        <taxon>Bacteria</taxon>
        <taxon>Bacillati</taxon>
        <taxon>Bacillota</taxon>
        <taxon>Clostridia</taxon>
        <taxon>Eubacteriales</taxon>
        <taxon>Clostridiaceae</taxon>
        <taxon>Clostridium</taxon>
    </lineage>
</organism>
<dbReference type="SUPFAM" id="SSF52540">
    <property type="entry name" value="P-loop containing nucleoside triphosphate hydrolases"/>
    <property type="match status" value="1"/>
</dbReference>
<feature type="domain" description="G" evidence="3">
    <location>
        <begin position="11"/>
        <end position="137"/>
    </location>
</feature>
<dbReference type="OrthoDB" id="9811338at2"/>
<dbReference type="Pfam" id="PF18133">
    <property type="entry name" value="HydF_tetramer"/>
    <property type="match status" value="1"/>
</dbReference>
<dbReference type="NCBIfam" id="TIGR03918">
    <property type="entry name" value="GTP_HydF"/>
    <property type="match status" value="1"/>
</dbReference>
<dbReference type="Gene3D" id="3.40.50.11420">
    <property type="match status" value="1"/>
</dbReference>
<dbReference type="InterPro" id="IPR006073">
    <property type="entry name" value="GTP-bd"/>
</dbReference>
<dbReference type="EMBL" id="WHJC01000053">
    <property type="protein sequence ID" value="MPQ43264.1"/>
    <property type="molecule type" value="Genomic_DNA"/>
</dbReference>
<dbReference type="InterPro" id="IPR041606">
    <property type="entry name" value="HydF_dimer"/>
</dbReference>
<dbReference type="RefSeq" id="WP_152888635.1">
    <property type="nucleotide sequence ID" value="NZ_WHJC01000053.1"/>
</dbReference>
<evidence type="ECO:0000259" key="5">
    <source>
        <dbReference type="Pfam" id="PF18133"/>
    </source>
</evidence>
<evidence type="ECO:0000256" key="1">
    <source>
        <dbReference type="ARBA" id="ARBA00022741"/>
    </source>
</evidence>
<keyword evidence="1" id="KW-0547">Nucleotide-binding</keyword>
<dbReference type="PANTHER" id="PTHR42714">
    <property type="entry name" value="TRNA MODIFICATION GTPASE GTPBP3"/>
    <property type="match status" value="1"/>
</dbReference>
<accession>A0A6I1MJY7</accession>
<dbReference type="InterPro" id="IPR027417">
    <property type="entry name" value="P-loop_NTPase"/>
</dbReference>
<name>A0A6I1MJY7_9CLOT</name>
<comment type="caution">
    <text evidence="6">The sequence shown here is derived from an EMBL/GenBank/DDBJ whole genome shotgun (WGS) entry which is preliminary data.</text>
</comment>
<dbReference type="Pfam" id="PF01926">
    <property type="entry name" value="MMR_HSR1"/>
    <property type="match status" value="1"/>
</dbReference>
<feature type="domain" description="Hydrogen maturase F dimerization" evidence="4">
    <location>
        <begin position="197"/>
        <end position="295"/>
    </location>
</feature>
<evidence type="ECO:0000256" key="2">
    <source>
        <dbReference type="ARBA" id="ARBA00023134"/>
    </source>
</evidence>
<dbReference type="Pfam" id="PF18128">
    <property type="entry name" value="HydF_dimer"/>
    <property type="match status" value="1"/>
</dbReference>
<dbReference type="InterPro" id="IPR040644">
    <property type="entry name" value="HydF_tetramer"/>
</dbReference>
<evidence type="ECO:0000259" key="4">
    <source>
        <dbReference type="Pfam" id="PF18128"/>
    </source>
</evidence>
<dbReference type="InterPro" id="IPR005225">
    <property type="entry name" value="Small_GTP-bd"/>
</dbReference>
<proteinExistence type="predicted"/>
<dbReference type="GO" id="GO:0005525">
    <property type="term" value="F:GTP binding"/>
    <property type="evidence" value="ECO:0007669"/>
    <property type="project" value="UniProtKB-KW"/>
</dbReference>
<dbReference type="NCBIfam" id="TIGR00231">
    <property type="entry name" value="small_GTP"/>
    <property type="match status" value="1"/>
</dbReference>